<name>A0A6A5ZIX1_9PLEO</name>
<sequence length="452" mass="52693">MTISLKPRSDLTMTKPSILIDLIINIDQYYPIPQRICHFLGIEDIIALTKTSRILLMLYRSLLKTQWNINARLQRFFRDPVAFRNLQAQTGLLLNTVDAIKRDYSYAFSIQFDRETPVQLVDLTSIFFFDFFHRQASRYPGIYRSEIVVREGSNAEAILKYLEDQGYVRVHSNGRVTPSAHGDDVAVVNQTLLTQAATLHHPEIFVDEVTYSLITAQLKCLLFTRWGNFITWNKAYCVFPKHNVMKKESYLLQDPQSDENLLRSHLLQEDDVAPMALHWDYGYSWNERSADGYALTCPRRVGDRNSWIIELDTSGVSQPHGSFDAAVQLTGFRLKRMHNDEMSYYTMDLDILTSPSLRYTYSIALPCSNRDQFRFWRTLKNQLAAITFVQLKSLSVDERPSNWDVITQAPHDVYRLLREVGFEIPTRWLFYDDKVTEYLKRHVTRLGLDNRS</sequence>
<accession>A0A6A5ZIX1</accession>
<gene>
    <name evidence="1" type="ORF">BDV96DRAFT_642578</name>
</gene>
<evidence type="ECO:0000313" key="1">
    <source>
        <dbReference type="EMBL" id="KAF2119560.1"/>
    </source>
</evidence>
<dbReference type="Proteomes" id="UP000799770">
    <property type="component" value="Unassembled WGS sequence"/>
</dbReference>
<reference evidence="1" key="1">
    <citation type="journal article" date="2020" name="Stud. Mycol.">
        <title>101 Dothideomycetes genomes: a test case for predicting lifestyles and emergence of pathogens.</title>
        <authorList>
            <person name="Haridas S."/>
            <person name="Albert R."/>
            <person name="Binder M."/>
            <person name="Bloem J."/>
            <person name="Labutti K."/>
            <person name="Salamov A."/>
            <person name="Andreopoulos B."/>
            <person name="Baker S."/>
            <person name="Barry K."/>
            <person name="Bills G."/>
            <person name="Bluhm B."/>
            <person name="Cannon C."/>
            <person name="Castanera R."/>
            <person name="Culley D."/>
            <person name="Daum C."/>
            <person name="Ezra D."/>
            <person name="Gonzalez J."/>
            <person name="Henrissat B."/>
            <person name="Kuo A."/>
            <person name="Liang C."/>
            <person name="Lipzen A."/>
            <person name="Lutzoni F."/>
            <person name="Magnuson J."/>
            <person name="Mondo S."/>
            <person name="Nolan M."/>
            <person name="Ohm R."/>
            <person name="Pangilinan J."/>
            <person name="Park H.-J."/>
            <person name="Ramirez L."/>
            <person name="Alfaro M."/>
            <person name="Sun H."/>
            <person name="Tritt A."/>
            <person name="Yoshinaga Y."/>
            <person name="Zwiers L.-H."/>
            <person name="Turgeon B."/>
            <person name="Goodwin S."/>
            <person name="Spatafora J."/>
            <person name="Crous P."/>
            <person name="Grigoriev I."/>
        </authorList>
    </citation>
    <scope>NUCLEOTIDE SEQUENCE</scope>
    <source>
        <strain evidence="1">CBS 627.86</strain>
    </source>
</reference>
<keyword evidence="2" id="KW-1185">Reference proteome</keyword>
<organism evidence="1 2">
    <name type="scientific">Lophiotrema nucula</name>
    <dbReference type="NCBI Taxonomy" id="690887"/>
    <lineage>
        <taxon>Eukaryota</taxon>
        <taxon>Fungi</taxon>
        <taxon>Dikarya</taxon>
        <taxon>Ascomycota</taxon>
        <taxon>Pezizomycotina</taxon>
        <taxon>Dothideomycetes</taxon>
        <taxon>Pleosporomycetidae</taxon>
        <taxon>Pleosporales</taxon>
        <taxon>Lophiotremataceae</taxon>
        <taxon>Lophiotrema</taxon>
    </lineage>
</organism>
<evidence type="ECO:0000313" key="2">
    <source>
        <dbReference type="Proteomes" id="UP000799770"/>
    </source>
</evidence>
<dbReference type="AlphaFoldDB" id="A0A6A5ZIX1"/>
<proteinExistence type="predicted"/>
<dbReference type="OrthoDB" id="3799412at2759"/>
<dbReference type="EMBL" id="ML977315">
    <property type="protein sequence ID" value="KAF2119560.1"/>
    <property type="molecule type" value="Genomic_DNA"/>
</dbReference>
<protein>
    <submittedName>
        <fullName evidence="1">Uncharacterized protein</fullName>
    </submittedName>
</protein>